<keyword evidence="2" id="KW-1185">Reference proteome</keyword>
<sequence>MTSQNPPIQSYLDQIKLIISNHEACIRIDDKVTIPLRYAGGVASQFSDQNPELTASVLSKSLDDFLSSVVPPPQLGVLDPDNFLRLCVQILRQREAGTIPDGIEHGTEVADRENREDVIQADDGDDTIQVSVSETGHTRALEEIAQLRKMCDEITEKQEQLQLKTDSVSLALHGLGRDLSARTSEWDEARISLAESVDKGMSELQQGQKYIHKNQEALARSQENNVVAIAHVEDAFKELLSTVDDHKASTSESISRKAAILRGLCRMVGCYFVRQQLCNDSMRKQLEKLQGTVHVIQRFQLSHVDSFSDVRTDLQFIRTLLGELEGSRNHNDADLVSIKTTLDVVVEEVADIRASLNEAVARLQTPVLTLANELQQDDAWRREQGIASGVPIAQMLSKLRSTFLAVVSGLSLLIKLNLRGHRLNHIWAAVALTTVRRRLPKFHLRGHRRNHMIHMWAAVIPDLQICVQSYQMPIAEMSAYLALANPDQEIRRSYTDTGDPFVRKFTDQLLEEVSKPFFSTLHKWLFSGELYDPYNEFFVSVDPELVHMQYMLHPSSLAGGISQLSTDGVFAGLGGENEDLSTEREGGLRLWEAKYQFQREMLPLFVGEAFGKKIFSTGKSLNFIRYSCHDSDWVATREKMSNTGGILKYSDIAGLERSIDSAYVTASQRLFEVFIEKFKLLDHLSALKHYLMLSHGDFAEQLMEALGQ</sequence>
<dbReference type="EMBL" id="MU268346">
    <property type="protein sequence ID" value="KAH7904838.1"/>
    <property type="molecule type" value="Genomic_DNA"/>
</dbReference>
<evidence type="ECO:0000313" key="2">
    <source>
        <dbReference type="Proteomes" id="UP000790377"/>
    </source>
</evidence>
<dbReference type="Proteomes" id="UP000790377">
    <property type="component" value="Unassembled WGS sequence"/>
</dbReference>
<proteinExistence type="predicted"/>
<feature type="non-terminal residue" evidence="1">
    <location>
        <position position="708"/>
    </location>
</feature>
<evidence type="ECO:0000313" key="1">
    <source>
        <dbReference type="EMBL" id="KAH7904838.1"/>
    </source>
</evidence>
<protein>
    <submittedName>
        <fullName evidence="1">Spc98 family-domain-containing protein</fullName>
    </submittedName>
</protein>
<accession>A0ACB7ZVN3</accession>
<organism evidence="1 2">
    <name type="scientific">Hygrophoropsis aurantiaca</name>
    <dbReference type="NCBI Taxonomy" id="72124"/>
    <lineage>
        <taxon>Eukaryota</taxon>
        <taxon>Fungi</taxon>
        <taxon>Dikarya</taxon>
        <taxon>Basidiomycota</taxon>
        <taxon>Agaricomycotina</taxon>
        <taxon>Agaricomycetes</taxon>
        <taxon>Agaricomycetidae</taxon>
        <taxon>Boletales</taxon>
        <taxon>Coniophorineae</taxon>
        <taxon>Hygrophoropsidaceae</taxon>
        <taxon>Hygrophoropsis</taxon>
    </lineage>
</organism>
<gene>
    <name evidence="1" type="ORF">BJ138DRAFT_1183919</name>
</gene>
<comment type="caution">
    <text evidence="1">The sequence shown here is derived from an EMBL/GenBank/DDBJ whole genome shotgun (WGS) entry which is preliminary data.</text>
</comment>
<name>A0ACB7ZVN3_9AGAM</name>
<reference evidence="1" key="1">
    <citation type="journal article" date="2021" name="New Phytol.">
        <title>Evolutionary innovations through gain and loss of genes in the ectomycorrhizal Boletales.</title>
        <authorList>
            <person name="Wu G."/>
            <person name="Miyauchi S."/>
            <person name="Morin E."/>
            <person name="Kuo A."/>
            <person name="Drula E."/>
            <person name="Varga T."/>
            <person name="Kohler A."/>
            <person name="Feng B."/>
            <person name="Cao Y."/>
            <person name="Lipzen A."/>
            <person name="Daum C."/>
            <person name="Hundley H."/>
            <person name="Pangilinan J."/>
            <person name="Johnson J."/>
            <person name="Barry K."/>
            <person name="LaButti K."/>
            <person name="Ng V."/>
            <person name="Ahrendt S."/>
            <person name="Min B."/>
            <person name="Choi I.G."/>
            <person name="Park H."/>
            <person name="Plett J.M."/>
            <person name="Magnuson J."/>
            <person name="Spatafora J.W."/>
            <person name="Nagy L.G."/>
            <person name="Henrissat B."/>
            <person name="Grigoriev I.V."/>
            <person name="Yang Z.L."/>
            <person name="Xu J."/>
            <person name="Martin F.M."/>
        </authorList>
    </citation>
    <scope>NUCLEOTIDE SEQUENCE</scope>
    <source>
        <strain evidence="1">ATCC 28755</strain>
    </source>
</reference>